<evidence type="ECO:0000256" key="1">
    <source>
        <dbReference type="ARBA" id="ARBA00022737"/>
    </source>
</evidence>
<organism evidence="2 3">
    <name type="scientific">Stentor coeruleus</name>
    <dbReference type="NCBI Taxonomy" id="5963"/>
    <lineage>
        <taxon>Eukaryota</taxon>
        <taxon>Sar</taxon>
        <taxon>Alveolata</taxon>
        <taxon>Ciliophora</taxon>
        <taxon>Postciliodesmatophora</taxon>
        <taxon>Heterotrichea</taxon>
        <taxon>Heterotrichida</taxon>
        <taxon>Stentoridae</taxon>
        <taxon>Stentor</taxon>
    </lineage>
</organism>
<dbReference type="Proteomes" id="UP000187209">
    <property type="component" value="Unassembled WGS sequence"/>
</dbReference>
<keyword evidence="3" id="KW-1185">Reference proteome</keyword>
<accession>A0A1R2AP43</accession>
<dbReference type="InterPro" id="IPR003409">
    <property type="entry name" value="MORN"/>
</dbReference>
<evidence type="ECO:0000313" key="3">
    <source>
        <dbReference type="Proteomes" id="UP000187209"/>
    </source>
</evidence>
<reference evidence="2 3" key="1">
    <citation type="submission" date="2016-11" db="EMBL/GenBank/DDBJ databases">
        <title>The macronuclear genome of Stentor coeruleus: a giant cell with tiny introns.</title>
        <authorList>
            <person name="Slabodnick M."/>
            <person name="Ruby J.G."/>
            <person name="Reiff S.B."/>
            <person name="Swart E.C."/>
            <person name="Gosai S."/>
            <person name="Prabakaran S."/>
            <person name="Witkowska E."/>
            <person name="Larue G.E."/>
            <person name="Fisher S."/>
            <person name="Freeman R.M."/>
            <person name="Gunawardena J."/>
            <person name="Chu W."/>
            <person name="Stover N.A."/>
            <person name="Gregory B.D."/>
            <person name="Nowacki M."/>
            <person name="Derisi J."/>
            <person name="Roy S.W."/>
            <person name="Marshall W.F."/>
            <person name="Sood P."/>
        </authorList>
    </citation>
    <scope>NUCLEOTIDE SEQUENCE [LARGE SCALE GENOMIC DNA]</scope>
    <source>
        <strain evidence="2">WM001</strain>
    </source>
</reference>
<proteinExistence type="predicted"/>
<name>A0A1R2AP43_9CILI</name>
<dbReference type="EMBL" id="MPUH01001796">
    <property type="protein sequence ID" value="OMJ66180.1"/>
    <property type="molecule type" value="Genomic_DNA"/>
</dbReference>
<protein>
    <submittedName>
        <fullName evidence="2">Uncharacterized protein</fullName>
    </submittedName>
</protein>
<evidence type="ECO:0000313" key="2">
    <source>
        <dbReference type="EMBL" id="OMJ66180.1"/>
    </source>
</evidence>
<dbReference type="AlphaFoldDB" id="A0A1R2AP43"/>
<comment type="caution">
    <text evidence="2">The sequence shown here is derived from an EMBL/GenBank/DDBJ whole genome shotgun (WGS) entry which is preliminary data.</text>
</comment>
<dbReference type="Gene3D" id="2.20.110.10">
    <property type="entry name" value="Histone H3 K4-specific methyltransferase SET7/9 N-terminal domain"/>
    <property type="match status" value="9"/>
</dbReference>
<dbReference type="PANTHER" id="PTHR43215">
    <property type="entry name" value="RADIAL SPOKE HEAD 1 HOMOLOG"/>
    <property type="match status" value="1"/>
</dbReference>
<dbReference type="OrthoDB" id="300500at2759"/>
<sequence length="769" mass="87722">MGCTEAKPENAISIRKVINKIYEINYTDGNTYIGEIKKGMRSGQGEYIKKVLKKNTDNRFFGISIGDKYCKETYKGNWKKDEMSGIGSYKYQDGSVYNGQWKHDMRNGEGEYELSTWGKYKGNWVNNKIEGFGTVHFINGTAYEGNWVNDQMEGQGKMTFPQGFICESEFSKNFVTNKGRFITPSGVHCGVEFIDPIHDFGRLFIKEGHNIPPTYEKFYCICLLFNWSVYEGWMDFGEERAYMALLDSNTGSYNFLSTLKGNGALYNGDKGYINCTWSGKFNFSGFGISCITSKEKYKGMFNDGLRNGYGVCIYSSGDIYKGQWKKDLKDGYGILIYKNGKVFTGDWYNDRKHSGIKTYPNGDSFVGKYKYNKTRQGTYLYNNGERYDGFLKSNKKIDRGIMVYIDGSTYKGQWKDDKPDGFGIFTSNNGWFYQGQWKNGEKSGVGITSDDPYTLYDYSIKENPCVYEPPGKEEYYGGYIEGNLKIGNGKCELANGDVYEGKWESGKKMGKGIYKWANQQRYDGNWEWDKMDGNGVLYMTDGSQYSGNFKEGVYHGKGELIMADGTTIKSEWDKGNICSSNMTIDYNNSDEYCGSIQGLKKHGAGELRSKENTIYLGGFENDLYHGKGKEVLITGEKFTGKWDHGLKQGPGTYHDQFENVYKGTWNMDKKHGEFIITFKTKEVLTITFENDKPVGKGTLDYSGCKEVVNANEESGGILIDNETKQVKWESSTVKEIFKKTKKIKRYENYFYSEPERIASLVAFFKNQVI</sequence>
<gene>
    <name evidence="2" type="ORF">SteCoe_37077</name>
</gene>
<dbReference type="SMART" id="SM00698">
    <property type="entry name" value="MORN"/>
    <property type="match status" value="17"/>
</dbReference>
<dbReference type="Pfam" id="PF02493">
    <property type="entry name" value="MORN"/>
    <property type="match status" value="17"/>
</dbReference>
<dbReference type="PANTHER" id="PTHR43215:SF14">
    <property type="entry name" value="RADIAL SPOKE HEAD 1 HOMOLOG"/>
    <property type="match status" value="1"/>
</dbReference>
<keyword evidence="1" id="KW-0677">Repeat</keyword>
<dbReference type="GO" id="GO:0005829">
    <property type="term" value="C:cytosol"/>
    <property type="evidence" value="ECO:0007669"/>
    <property type="project" value="TreeGrafter"/>
</dbReference>
<dbReference type="SUPFAM" id="SSF82185">
    <property type="entry name" value="Histone H3 K4-specific methyltransferase SET7/9 N-terminal domain"/>
    <property type="match status" value="5"/>
</dbReference>